<dbReference type="SUPFAM" id="SSF51182">
    <property type="entry name" value="RmlC-like cupins"/>
    <property type="match status" value="1"/>
</dbReference>
<dbReference type="Proteomes" id="UP000199118">
    <property type="component" value="Unassembled WGS sequence"/>
</dbReference>
<dbReference type="Gene3D" id="2.60.120.10">
    <property type="entry name" value="Jelly Rolls"/>
    <property type="match status" value="1"/>
</dbReference>
<dbReference type="EMBL" id="FNMZ01000001">
    <property type="protein sequence ID" value="SDW25564.1"/>
    <property type="molecule type" value="Genomic_DNA"/>
</dbReference>
<dbReference type="InterPro" id="IPR011051">
    <property type="entry name" value="RmlC_Cupin_sf"/>
</dbReference>
<gene>
    <name evidence="2" type="ORF">SAMN05444336_101520</name>
</gene>
<evidence type="ECO:0000313" key="3">
    <source>
        <dbReference type="Proteomes" id="UP000199118"/>
    </source>
</evidence>
<protein>
    <submittedName>
        <fullName evidence="2">Anti-ECFsigma factor, ChrR</fullName>
    </submittedName>
</protein>
<feature type="domain" description="ChrR-like cupin" evidence="1">
    <location>
        <begin position="25"/>
        <end position="111"/>
    </location>
</feature>
<organism evidence="2 3">
    <name type="scientific">Albimonas donghaensis</name>
    <dbReference type="NCBI Taxonomy" id="356660"/>
    <lineage>
        <taxon>Bacteria</taxon>
        <taxon>Pseudomonadati</taxon>
        <taxon>Pseudomonadota</taxon>
        <taxon>Alphaproteobacteria</taxon>
        <taxon>Rhodobacterales</taxon>
        <taxon>Paracoccaceae</taxon>
        <taxon>Albimonas</taxon>
    </lineage>
</organism>
<dbReference type="InterPro" id="IPR014710">
    <property type="entry name" value="RmlC-like_jellyroll"/>
</dbReference>
<keyword evidence="3" id="KW-1185">Reference proteome</keyword>
<reference evidence="2 3" key="1">
    <citation type="submission" date="2016-10" db="EMBL/GenBank/DDBJ databases">
        <authorList>
            <person name="de Groot N.N."/>
        </authorList>
    </citation>
    <scope>NUCLEOTIDE SEQUENCE [LARGE SCALE GENOMIC DNA]</scope>
    <source>
        <strain evidence="2 3">DSM 17890</strain>
    </source>
</reference>
<evidence type="ECO:0000313" key="2">
    <source>
        <dbReference type="EMBL" id="SDW25564.1"/>
    </source>
</evidence>
<dbReference type="AlphaFoldDB" id="A0A1H2S360"/>
<sequence length="122" mass="13065">MSDAPTAEAPRVLPGFLTAALVGGWRDLPFEPFREGVEIHRLADGPAAAALLRYAPGASVPRHRHTGLETILVLEGTQSDDNGTAAAGSLIFNPEGTEHSVWSETGCVVLIHWTRPVEFLEP</sequence>
<accession>A0A1H2S360</accession>
<dbReference type="RefSeq" id="WP_245710339.1">
    <property type="nucleotide sequence ID" value="NZ_FNMZ01000001.1"/>
</dbReference>
<evidence type="ECO:0000259" key="1">
    <source>
        <dbReference type="Pfam" id="PF12973"/>
    </source>
</evidence>
<dbReference type="Pfam" id="PF12973">
    <property type="entry name" value="Cupin_7"/>
    <property type="match status" value="1"/>
</dbReference>
<dbReference type="STRING" id="356660.SAMN05444336_101520"/>
<dbReference type="InterPro" id="IPR025979">
    <property type="entry name" value="ChrR-like_cupin_dom"/>
</dbReference>
<name>A0A1H2S360_9RHOB</name>
<proteinExistence type="predicted"/>